<dbReference type="Proteomes" id="UP000242636">
    <property type="component" value="Unassembled WGS sequence"/>
</dbReference>
<protein>
    <recommendedName>
        <fullName evidence="3">SspI</fullName>
    </recommendedName>
</protein>
<gene>
    <name evidence="1" type="ORF">BV61_04035</name>
</gene>
<dbReference type="REBASE" id="200666">
    <property type="entry name" value="SspLMB15ORF4040P"/>
</dbReference>
<evidence type="ECO:0000313" key="1">
    <source>
        <dbReference type="EMBL" id="OOV33883.1"/>
    </source>
</evidence>
<accession>A0A1T1CZS7</accession>
<keyword evidence="2" id="KW-1185">Reference proteome</keyword>
<proteinExistence type="predicted"/>
<dbReference type="EMBL" id="MWLD01000051">
    <property type="protein sequence ID" value="OOV33883.1"/>
    <property type="molecule type" value="Genomic_DNA"/>
</dbReference>
<evidence type="ECO:0008006" key="3">
    <source>
        <dbReference type="Google" id="ProtNLM"/>
    </source>
</evidence>
<organism evidence="1 2">
    <name type="scientific">Candidatus Synechococcus spongiarum LMB bulk15M</name>
    <dbReference type="NCBI Taxonomy" id="1943582"/>
    <lineage>
        <taxon>Bacteria</taxon>
        <taxon>Bacillati</taxon>
        <taxon>Cyanobacteriota</taxon>
        <taxon>Cyanophyceae</taxon>
        <taxon>Synechococcales</taxon>
        <taxon>Synechococcaceae</taxon>
        <taxon>Synechococcus</taxon>
    </lineage>
</organism>
<dbReference type="AlphaFoldDB" id="A0A1T1CZS7"/>
<sequence>MIKDWKQHMNSPTPYRDLTQRLQLLIRKHPILMKTTLSNIFTMRLIGNKTHGDLAEIAISEFINQYMYDFRSIHVGKDLYRAKSKEEDIKIINEITEVEFPVSLKAYVHGPLQLSTDKKSSMFLFLQNEENIETEIVNQEKIENILNNQSFSDFGDMNVLSLVYEEKSKLCNIMIFDYMRAQGSIKRIVREEPGHQGSGRRRKHPVYKFYGINNDYICEVRYGDAAANALQRGLWTHTKNASKFFNSITDGWIEYSDNLDLVKLFSHALVSSRIGHIAAFKEVEKDIVQMKQQAGIL</sequence>
<comment type="caution">
    <text evidence="1">The sequence shown here is derived from an EMBL/GenBank/DDBJ whole genome shotgun (WGS) entry which is preliminary data.</text>
</comment>
<name>A0A1T1CZS7_9SYNE</name>
<evidence type="ECO:0000313" key="2">
    <source>
        <dbReference type="Proteomes" id="UP000242636"/>
    </source>
</evidence>
<reference evidence="1 2" key="1">
    <citation type="submission" date="2017-02" db="EMBL/GenBank/DDBJ databases">
        <title>Draft Genome Sequences of 'Candidatus Synechococcus spongiarum', Cyanobacterial Symbionts of the Mediterranean Sponge Aplysina aerophoba from two locations.</title>
        <authorList>
            <person name="Slaby B.M."/>
            <person name="Hentschel U."/>
        </authorList>
    </citation>
    <scope>NUCLEOTIDE SEQUENCE [LARGE SCALE GENOMIC DNA]</scope>
    <source>
        <strain evidence="1">LMB bulk15M</strain>
    </source>
</reference>